<evidence type="ECO:0000256" key="5">
    <source>
        <dbReference type="PIRSR" id="PIRSR620019-1"/>
    </source>
</evidence>
<feature type="site" description="Increases basicity of active site His" evidence="5">
    <location>
        <position position="140"/>
    </location>
</feature>
<keyword evidence="4 8" id="KW-0012">Acyltransferase</keyword>
<dbReference type="NCBIfam" id="TIGR03570">
    <property type="entry name" value="NeuD_NnaD"/>
    <property type="match status" value="1"/>
</dbReference>
<evidence type="ECO:0000256" key="1">
    <source>
        <dbReference type="ARBA" id="ARBA00007274"/>
    </source>
</evidence>
<dbReference type="PANTHER" id="PTHR43300">
    <property type="entry name" value="ACETYLTRANSFERASE"/>
    <property type="match status" value="1"/>
</dbReference>
<dbReference type="InterPro" id="IPR020019">
    <property type="entry name" value="AcTrfase_PglD-like"/>
</dbReference>
<dbReference type="Pfam" id="PF17836">
    <property type="entry name" value="PglD_N"/>
    <property type="match status" value="1"/>
</dbReference>
<evidence type="ECO:0000256" key="2">
    <source>
        <dbReference type="ARBA" id="ARBA00022679"/>
    </source>
</evidence>
<dbReference type="PANTHER" id="PTHR43300:SF7">
    <property type="entry name" value="UDP-N-ACETYLBACILLOSAMINE N-ACETYLTRANSFERASE"/>
    <property type="match status" value="1"/>
</dbReference>
<gene>
    <name evidence="8" type="ORF">GGR28_002852</name>
</gene>
<proteinExistence type="inferred from homology"/>
<dbReference type="AlphaFoldDB" id="A0A840E925"/>
<dbReference type="InterPro" id="IPR041561">
    <property type="entry name" value="PglD_N"/>
</dbReference>
<dbReference type="InterPro" id="IPR001451">
    <property type="entry name" value="Hexapep"/>
</dbReference>
<protein>
    <submittedName>
        <fullName evidence="8">Sugar O-acyltransferase (Sialic acid O-acetyltransferase NeuD family)</fullName>
    </submittedName>
</protein>
<dbReference type="InterPro" id="IPR011004">
    <property type="entry name" value="Trimer_LpxA-like_sf"/>
</dbReference>
<sequence length="210" mass="21664">MSDDTEVIIVGYSGHGFVVADTLLASGHRLLGYCDREAKTINPHKLTYFGSEDSVRAKELLTSATFFCGIGDNRIRARVTAALLRNKFSPALAAVDPSCRVSPSATLGRGVLLAPFATVNALAVVGDGAIINTGATVEHECTVEQFAHIAPGAVITGNVRVGKGAFVGACATVLPGIRIGEGAVIGAGAVVLRDVPAYATVYGNPAKEKL</sequence>
<comment type="similarity">
    <text evidence="1">Belongs to the transferase hexapeptide repeat family.</text>
</comment>
<organism evidence="8 9">
    <name type="scientific">Neolewinella aquimaris</name>
    <dbReference type="NCBI Taxonomy" id="1835722"/>
    <lineage>
        <taxon>Bacteria</taxon>
        <taxon>Pseudomonadati</taxon>
        <taxon>Bacteroidota</taxon>
        <taxon>Saprospiria</taxon>
        <taxon>Saprospirales</taxon>
        <taxon>Lewinellaceae</taxon>
        <taxon>Neolewinella</taxon>
    </lineage>
</organism>
<dbReference type="Pfam" id="PF00132">
    <property type="entry name" value="Hexapep"/>
    <property type="match status" value="1"/>
</dbReference>
<keyword evidence="2 8" id="KW-0808">Transferase</keyword>
<dbReference type="EMBL" id="JACIFF010000007">
    <property type="protein sequence ID" value="MBB4080222.1"/>
    <property type="molecule type" value="Genomic_DNA"/>
</dbReference>
<dbReference type="InterPro" id="IPR018357">
    <property type="entry name" value="Hexapep_transf_CS"/>
</dbReference>
<keyword evidence="9" id="KW-1185">Reference proteome</keyword>
<reference evidence="8 9" key="1">
    <citation type="submission" date="2020-08" db="EMBL/GenBank/DDBJ databases">
        <title>Genomic Encyclopedia of Type Strains, Phase IV (KMG-IV): sequencing the most valuable type-strain genomes for metagenomic binning, comparative biology and taxonomic classification.</title>
        <authorList>
            <person name="Goeker M."/>
        </authorList>
    </citation>
    <scope>NUCLEOTIDE SEQUENCE [LARGE SCALE GENOMIC DNA]</scope>
    <source>
        <strain evidence="8 9">DSM 105137</strain>
    </source>
</reference>
<keyword evidence="3" id="KW-0677">Repeat</keyword>
<evidence type="ECO:0000256" key="6">
    <source>
        <dbReference type="PIRSR" id="PIRSR620019-2"/>
    </source>
</evidence>
<evidence type="ECO:0000259" key="7">
    <source>
        <dbReference type="Pfam" id="PF17836"/>
    </source>
</evidence>
<feature type="binding site" evidence="6">
    <location>
        <begin position="13"/>
        <end position="15"/>
    </location>
    <ligand>
        <name>substrate</name>
    </ligand>
</feature>
<dbReference type="Proteomes" id="UP000576209">
    <property type="component" value="Unassembled WGS sequence"/>
</dbReference>
<feature type="active site" description="Proton acceptor" evidence="5">
    <location>
        <position position="139"/>
    </location>
</feature>
<dbReference type="Gene3D" id="3.40.50.20">
    <property type="match status" value="1"/>
</dbReference>
<evidence type="ECO:0000256" key="4">
    <source>
        <dbReference type="ARBA" id="ARBA00023315"/>
    </source>
</evidence>
<dbReference type="RefSeq" id="WP_183496457.1">
    <property type="nucleotide sequence ID" value="NZ_JACIFF010000007.1"/>
</dbReference>
<comment type="caution">
    <text evidence="8">The sequence shown here is derived from an EMBL/GenBank/DDBJ whole genome shotgun (WGS) entry which is preliminary data.</text>
</comment>
<feature type="binding site" evidence="6">
    <location>
        <position position="71"/>
    </location>
    <ligand>
        <name>substrate</name>
    </ligand>
</feature>
<accession>A0A840E925</accession>
<dbReference type="Gene3D" id="2.160.10.10">
    <property type="entry name" value="Hexapeptide repeat proteins"/>
    <property type="match status" value="1"/>
</dbReference>
<feature type="domain" description="PglD N-terminal" evidence="7">
    <location>
        <begin position="7"/>
        <end position="81"/>
    </location>
</feature>
<dbReference type="PROSITE" id="PS00101">
    <property type="entry name" value="HEXAPEP_TRANSFERASES"/>
    <property type="match status" value="1"/>
</dbReference>
<dbReference type="CDD" id="cd03360">
    <property type="entry name" value="LbH_AT_putative"/>
    <property type="match status" value="1"/>
</dbReference>
<feature type="binding site" evidence="6">
    <location>
        <position position="148"/>
    </location>
    <ligand>
        <name>acetyl-CoA</name>
        <dbReference type="ChEBI" id="CHEBI:57288"/>
    </ligand>
</feature>
<dbReference type="GO" id="GO:0016746">
    <property type="term" value="F:acyltransferase activity"/>
    <property type="evidence" value="ECO:0007669"/>
    <property type="project" value="UniProtKB-KW"/>
</dbReference>
<evidence type="ECO:0000256" key="3">
    <source>
        <dbReference type="ARBA" id="ARBA00022737"/>
    </source>
</evidence>
<evidence type="ECO:0000313" key="8">
    <source>
        <dbReference type="EMBL" id="MBB4080222.1"/>
    </source>
</evidence>
<dbReference type="InterPro" id="IPR050179">
    <property type="entry name" value="Trans_hexapeptide_repeat"/>
</dbReference>
<evidence type="ECO:0000313" key="9">
    <source>
        <dbReference type="Proteomes" id="UP000576209"/>
    </source>
</evidence>
<name>A0A840E925_9BACT</name>
<dbReference type="SUPFAM" id="SSF51161">
    <property type="entry name" value="Trimeric LpxA-like enzymes"/>
    <property type="match status" value="1"/>
</dbReference>